<dbReference type="CDD" id="cd17336">
    <property type="entry name" value="MFS_SLCO_OATP"/>
    <property type="match status" value="1"/>
</dbReference>
<comment type="subcellular location">
    <subcellularLocation>
        <location evidence="1">Cell membrane</location>
        <topology evidence="1">Multi-pass membrane protein</topology>
    </subcellularLocation>
</comment>
<dbReference type="GO" id="GO:0016323">
    <property type="term" value="C:basolateral plasma membrane"/>
    <property type="evidence" value="ECO:0007669"/>
    <property type="project" value="TreeGrafter"/>
</dbReference>
<dbReference type="GO" id="GO:0015347">
    <property type="term" value="F:sodium-independent organic anion transmembrane transporter activity"/>
    <property type="evidence" value="ECO:0007669"/>
    <property type="project" value="TreeGrafter"/>
</dbReference>
<feature type="region of interest" description="Disordered" evidence="8">
    <location>
        <begin position="289"/>
        <end position="308"/>
    </location>
</feature>
<evidence type="ECO:0000313" key="12">
    <source>
        <dbReference type="Proteomes" id="UP000271974"/>
    </source>
</evidence>
<dbReference type="Pfam" id="PF07648">
    <property type="entry name" value="Kazal_2"/>
    <property type="match status" value="1"/>
</dbReference>
<feature type="transmembrane region" description="Helical" evidence="9">
    <location>
        <begin position="372"/>
        <end position="394"/>
    </location>
</feature>
<comment type="caution">
    <text evidence="11">The sequence shown here is derived from an EMBL/GenBank/DDBJ whole genome shotgun (WGS) entry which is preliminary data.</text>
</comment>
<dbReference type="Proteomes" id="UP000271974">
    <property type="component" value="Unassembled WGS sequence"/>
</dbReference>
<feature type="transmembrane region" description="Helical" evidence="9">
    <location>
        <begin position="508"/>
        <end position="530"/>
    </location>
</feature>
<feature type="transmembrane region" description="Helical" evidence="9">
    <location>
        <begin position="335"/>
        <end position="360"/>
    </location>
</feature>
<gene>
    <name evidence="11" type="ORF">EGW08_015750</name>
</gene>
<dbReference type="OrthoDB" id="5062115at2759"/>
<feature type="compositionally biased region" description="Polar residues" evidence="8">
    <location>
        <begin position="626"/>
        <end position="635"/>
    </location>
</feature>
<keyword evidence="4 9" id="KW-0812">Transmembrane</keyword>
<dbReference type="InterPro" id="IPR004156">
    <property type="entry name" value="OATP"/>
</dbReference>
<feature type="transmembrane region" description="Helical" evidence="9">
    <location>
        <begin position="217"/>
        <end position="237"/>
    </location>
</feature>
<dbReference type="PANTHER" id="PTHR11388:SF157">
    <property type="entry name" value="SOLUTE CARRIER ORGANIC ANION TRANSPORTER FAMILY MEMBER 2A1-LIKE"/>
    <property type="match status" value="1"/>
</dbReference>
<keyword evidence="12" id="KW-1185">Reference proteome</keyword>
<evidence type="ECO:0000256" key="8">
    <source>
        <dbReference type="SAM" id="MobiDB-lite"/>
    </source>
</evidence>
<dbReference type="GO" id="GO:0043252">
    <property type="term" value="P:sodium-independent organic anion transport"/>
    <property type="evidence" value="ECO:0007669"/>
    <property type="project" value="TreeGrafter"/>
</dbReference>
<feature type="transmembrane region" description="Helical" evidence="9">
    <location>
        <begin position="54"/>
        <end position="75"/>
    </location>
</feature>
<comment type="similarity">
    <text evidence="2">Belongs to the organo anion transporter (TC 2.A.60) family.</text>
</comment>
<evidence type="ECO:0000256" key="4">
    <source>
        <dbReference type="ARBA" id="ARBA00022692"/>
    </source>
</evidence>
<dbReference type="SUPFAM" id="SSF100895">
    <property type="entry name" value="Kazal-type serine protease inhibitors"/>
    <property type="match status" value="1"/>
</dbReference>
<dbReference type="PANTHER" id="PTHR11388">
    <property type="entry name" value="ORGANIC ANION TRANSPORTER"/>
    <property type="match status" value="1"/>
</dbReference>
<dbReference type="AlphaFoldDB" id="A0A433T4P1"/>
<protein>
    <recommendedName>
        <fullName evidence="10">Kazal-like domain-containing protein</fullName>
    </recommendedName>
</protein>
<feature type="region of interest" description="Disordered" evidence="8">
    <location>
        <begin position="626"/>
        <end position="672"/>
    </location>
</feature>
<evidence type="ECO:0000256" key="5">
    <source>
        <dbReference type="ARBA" id="ARBA00022989"/>
    </source>
</evidence>
<dbReference type="InterPro" id="IPR002350">
    <property type="entry name" value="Kazal_dom"/>
</dbReference>
<evidence type="ECO:0000256" key="3">
    <source>
        <dbReference type="ARBA" id="ARBA00022475"/>
    </source>
</evidence>
<feature type="transmembrane region" description="Helical" evidence="9">
    <location>
        <begin position="257"/>
        <end position="280"/>
    </location>
</feature>
<reference evidence="11 12" key="1">
    <citation type="submission" date="2019-01" db="EMBL/GenBank/DDBJ databases">
        <title>A draft genome assembly of the solar-powered sea slug Elysia chlorotica.</title>
        <authorList>
            <person name="Cai H."/>
            <person name="Li Q."/>
            <person name="Fang X."/>
            <person name="Li J."/>
            <person name="Curtis N.E."/>
            <person name="Altenburger A."/>
            <person name="Shibata T."/>
            <person name="Feng M."/>
            <person name="Maeda T."/>
            <person name="Schwartz J.A."/>
            <person name="Shigenobu S."/>
            <person name="Lundholm N."/>
            <person name="Nishiyama T."/>
            <person name="Yang H."/>
            <person name="Hasebe M."/>
            <person name="Li S."/>
            <person name="Pierce S.K."/>
            <person name="Wang J."/>
        </authorList>
    </citation>
    <scope>NUCLEOTIDE SEQUENCE [LARGE SCALE GENOMIC DNA]</scope>
    <source>
        <strain evidence="11">EC2010</strain>
        <tissue evidence="11">Whole organism of an adult</tissue>
    </source>
</reference>
<feature type="transmembrane region" description="Helical" evidence="9">
    <location>
        <begin position="176"/>
        <end position="196"/>
    </location>
</feature>
<evidence type="ECO:0000256" key="9">
    <source>
        <dbReference type="SAM" id="Phobius"/>
    </source>
</evidence>
<keyword evidence="5 9" id="KW-1133">Transmembrane helix</keyword>
<feature type="compositionally biased region" description="Polar residues" evidence="8">
    <location>
        <begin position="648"/>
        <end position="657"/>
    </location>
</feature>
<evidence type="ECO:0000313" key="11">
    <source>
        <dbReference type="EMBL" id="RUS76496.1"/>
    </source>
</evidence>
<dbReference type="PROSITE" id="PS51465">
    <property type="entry name" value="KAZAL_2"/>
    <property type="match status" value="1"/>
</dbReference>
<keyword evidence="6 9" id="KW-0472">Membrane</keyword>
<dbReference type="InterPro" id="IPR036058">
    <property type="entry name" value="Kazal_dom_sf"/>
</dbReference>
<feature type="transmembrane region" description="Helical" evidence="9">
    <location>
        <begin position="406"/>
        <end position="426"/>
    </location>
</feature>
<feature type="compositionally biased region" description="Basic and acidic residues" evidence="8">
    <location>
        <begin position="289"/>
        <end position="299"/>
    </location>
</feature>
<dbReference type="Pfam" id="PF03137">
    <property type="entry name" value="OATP"/>
    <property type="match status" value="1"/>
</dbReference>
<proteinExistence type="inferred from homology"/>
<evidence type="ECO:0000256" key="2">
    <source>
        <dbReference type="ARBA" id="ARBA00009657"/>
    </source>
</evidence>
<feature type="domain" description="Kazal-like" evidence="10">
    <location>
        <begin position="442"/>
        <end position="487"/>
    </location>
</feature>
<evidence type="ECO:0000256" key="6">
    <source>
        <dbReference type="ARBA" id="ARBA00023136"/>
    </source>
</evidence>
<feature type="transmembrane region" description="Helical" evidence="9">
    <location>
        <begin position="596"/>
        <end position="613"/>
    </location>
</feature>
<evidence type="ECO:0000256" key="1">
    <source>
        <dbReference type="ARBA" id="ARBA00004651"/>
    </source>
</evidence>
<feature type="non-terminal residue" evidence="11">
    <location>
        <position position="1"/>
    </location>
</feature>
<keyword evidence="7" id="KW-1015">Disulfide bond</keyword>
<keyword evidence="3" id="KW-1003">Cell membrane</keyword>
<evidence type="ECO:0000256" key="7">
    <source>
        <dbReference type="ARBA" id="ARBA00023157"/>
    </source>
</evidence>
<dbReference type="InterPro" id="IPR036259">
    <property type="entry name" value="MFS_trans_sf"/>
</dbReference>
<dbReference type="Gene3D" id="1.20.1250.20">
    <property type="entry name" value="MFS general substrate transporter like domains"/>
    <property type="match status" value="2"/>
</dbReference>
<accession>A0A433T4P1</accession>
<evidence type="ECO:0000259" key="10">
    <source>
        <dbReference type="PROSITE" id="PS51465"/>
    </source>
</evidence>
<feature type="transmembrane region" description="Helical" evidence="9">
    <location>
        <begin position="542"/>
        <end position="565"/>
    </location>
</feature>
<feature type="transmembrane region" description="Helical" evidence="9">
    <location>
        <begin position="12"/>
        <end position="34"/>
    </location>
</feature>
<dbReference type="EMBL" id="RQTK01000658">
    <property type="protein sequence ID" value="RUS76496.1"/>
    <property type="molecule type" value="Genomic_DNA"/>
</dbReference>
<organism evidence="11 12">
    <name type="scientific">Elysia chlorotica</name>
    <name type="common">Eastern emerald elysia</name>
    <name type="synonym">Sea slug</name>
    <dbReference type="NCBI Taxonomy" id="188477"/>
    <lineage>
        <taxon>Eukaryota</taxon>
        <taxon>Metazoa</taxon>
        <taxon>Spiralia</taxon>
        <taxon>Lophotrochozoa</taxon>
        <taxon>Mollusca</taxon>
        <taxon>Gastropoda</taxon>
        <taxon>Heterobranchia</taxon>
        <taxon>Euthyneura</taxon>
        <taxon>Panpulmonata</taxon>
        <taxon>Sacoglossa</taxon>
        <taxon>Placobranchoidea</taxon>
        <taxon>Plakobranchidae</taxon>
        <taxon>Elysia</taxon>
    </lineage>
</organism>
<name>A0A433T4P1_ELYCH</name>
<sequence>WRPRAFQCLAKSLWTFIGFYGLSGLCLAAAGFYLRSQMTSMERHFRVSTGKMGVLMAANDIGSVAAVMFVSHLPFKSVYGAEDPPVTFLGGLCVSAIALVQAVDPQSLPTVGPTGRGSADPFAAILGNPMLLCVARPPFMGMFIGEDGQIDFEKIQKVMRSLPTDGNGLDSIQWGFYYTFVIMVVIGMLGSPRIPLQIFYIESNVKEKTESGVKTGTLNTALMFGGPMALLIGYPIGMLPVDLKDTQLSFLDPRWIGAWWLGFLIFGVAAMLFSLPVFCLPKRIRSTKEEEQSRKESRRSSNSSQVSGPSVTAVSRVQAFKEFLYTTVKVLSRPIIVLVMLNMFCMILGVSGTISFQIKYIENQYDMPAHKISLYLGLGSLGTILVGVFLGGAVTTRLKLGVLGMFRMSLVGNFLALLCAVSFLFLGCDNHQIVGYNQDIGNITDLGCQCVSQALLVVCGEDGRNYLSPCLAGCAQSQGMGFKQCAYVGGQGTAVPGFCQNCDLFPPFMALFILMTMCMLATITPQTLMIARLVPIRDQPNVMALTSVVFTVGMLVGPIIFGQIYDSTCSLWSPFSEMCVIPDKVALREVFIASDIYIRIGGFILLVIANILVHCQKDKLDHGGETFSNDVSGKTSGKRSGVDHTKPSSRTGETGSRTMKKVGKDSNARGVPEIGGRIWRKSLSHMRTDKDTGDGVVGVFYCRRRSTQYPDMRGVTFGYSDDSKPIDSSEDILQNHEGATSNESGALPKLGGFLQGQINPVYQDDEVSVPFYVDNGYDSISSKGDEYRGNGPDNGEVRFHVGDDEDDVESNYRSQNNSFGLDDLDGMFDA</sequence>
<dbReference type="SUPFAM" id="SSF103473">
    <property type="entry name" value="MFS general substrate transporter"/>
    <property type="match status" value="1"/>
</dbReference>